<organism evidence="2 3">
    <name type="scientific">Bifidobacterium callitrichidarum</name>
    <dbReference type="NCBI Taxonomy" id="2052941"/>
    <lineage>
        <taxon>Bacteria</taxon>
        <taxon>Bacillati</taxon>
        <taxon>Actinomycetota</taxon>
        <taxon>Actinomycetes</taxon>
        <taxon>Bifidobacteriales</taxon>
        <taxon>Bifidobacteriaceae</taxon>
        <taxon>Bifidobacterium</taxon>
    </lineage>
</organism>
<reference evidence="2 3" key="1">
    <citation type="journal article" date="2018" name="Int. J. Syst. Evol. Microbiol.">
        <title>Bifidobacterium callitrichidarum sp. nov. from the faeces of the emperor tamarin (Saguinus imperator).</title>
        <authorList>
            <person name="Modesto M."/>
            <person name="Michelini S."/>
            <person name="Sansosti M.C."/>
            <person name="De Filippo C."/>
            <person name="Cavalieri D."/>
            <person name="Qvirist L."/>
            <person name="Andlid T."/>
            <person name="Spiezio C."/>
            <person name="Sandri C."/>
            <person name="Pascarelli S."/>
            <person name="Sgorbati B."/>
            <person name="Mattarelli P."/>
        </authorList>
    </citation>
    <scope>NUCLEOTIDE SEQUENCE [LARGE SCALE GENOMIC DNA]</scope>
    <source>
        <strain evidence="2 3">TRI 5</strain>
    </source>
</reference>
<dbReference type="AlphaFoldDB" id="A0A2U2N0M7"/>
<protein>
    <submittedName>
        <fullName evidence="2">Uncharacterized protein</fullName>
    </submittedName>
</protein>
<dbReference type="OrthoDB" id="361760at2"/>
<evidence type="ECO:0000313" key="2">
    <source>
        <dbReference type="EMBL" id="PWG62539.1"/>
    </source>
</evidence>
<accession>A0A2U2N0M7</accession>
<dbReference type="EMBL" id="QFFM01000034">
    <property type="protein sequence ID" value="PWG62539.1"/>
    <property type="molecule type" value="Genomic_DNA"/>
</dbReference>
<feature type="compositionally biased region" description="Basic residues" evidence="1">
    <location>
        <begin position="18"/>
        <end position="27"/>
    </location>
</feature>
<dbReference type="Proteomes" id="UP000245876">
    <property type="component" value="Unassembled WGS sequence"/>
</dbReference>
<gene>
    <name evidence="2" type="ORF">DF196_12005</name>
</gene>
<comment type="caution">
    <text evidence="2">The sequence shown here is derived from an EMBL/GenBank/DDBJ whole genome shotgun (WGS) entry which is preliminary data.</text>
</comment>
<feature type="region of interest" description="Disordered" evidence="1">
    <location>
        <begin position="1"/>
        <end position="27"/>
    </location>
</feature>
<sequence length="72" mass="8491">MTLQETHRYDDIIDMPHHQSRRHPHMSRHKRAAQFMPFAALSGYDQVIAQTAHDVEEAITRENNQYDRDFGA</sequence>
<evidence type="ECO:0000256" key="1">
    <source>
        <dbReference type="SAM" id="MobiDB-lite"/>
    </source>
</evidence>
<keyword evidence="3" id="KW-1185">Reference proteome</keyword>
<dbReference type="RefSeq" id="WP_109058040.1">
    <property type="nucleotide sequence ID" value="NZ_QFFM01000034.1"/>
</dbReference>
<proteinExistence type="predicted"/>
<evidence type="ECO:0000313" key="3">
    <source>
        <dbReference type="Proteomes" id="UP000245876"/>
    </source>
</evidence>
<name>A0A2U2N0M7_9BIFI</name>
<feature type="compositionally biased region" description="Basic and acidic residues" evidence="1">
    <location>
        <begin position="1"/>
        <end position="17"/>
    </location>
</feature>